<evidence type="ECO:0000256" key="1">
    <source>
        <dbReference type="SAM" id="MobiDB-lite"/>
    </source>
</evidence>
<dbReference type="OrthoDB" id="413361at2759"/>
<feature type="region of interest" description="Disordered" evidence="1">
    <location>
        <begin position="28"/>
        <end position="121"/>
    </location>
</feature>
<evidence type="ECO:0000313" key="2">
    <source>
        <dbReference type="EMBL" id="CAH2017931.1"/>
    </source>
</evidence>
<dbReference type="EMBL" id="CAKOFQ010009515">
    <property type="protein sequence ID" value="CAH2017931.1"/>
    <property type="molecule type" value="Genomic_DNA"/>
</dbReference>
<gene>
    <name evidence="2" type="ORF">ACAOBT_LOCUS36316</name>
</gene>
<protein>
    <submittedName>
        <fullName evidence="2">Uncharacterized protein</fullName>
    </submittedName>
</protein>
<dbReference type="AlphaFoldDB" id="A0A9P0QDU3"/>
<sequence length="139" mass="15742">MNVKGYRIYDPVKNIVTTSIDVVITEKPKKNEIATIPTGTTDSVGDLKKESEVEFEQSEQSSSSDSEYLDGQDGEDENWQAGSIRDREGRSYIVGEEEEAPSVSDIPESPQIVDREKRRRRGPSRYGIVNMCYYFHSRG</sequence>
<proteinExistence type="predicted"/>
<accession>A0A9P0QDU3</accession>
<evidence type="ECO:0000313" key="3">
    <source>
        <dbReference type="Proteomes" id="UP001152888"/>
    </source>
</evidence>
<keyword evidence="3" id="KW-1185">Reference proteome</keyword>
<comment type="caution">
    <text evidence="2">The sequence shown here is derived from an EMBL/GenBank/DDBJ whole genome shotgun (WGS) entry which is preliminary data.</text>
</comment>
<name>A0A9P0QDU3_ACAOB</name>
<feature type="compositionally biased region" description="Acidic residues" evidence="1">
    <location>
        <begin position="67"/>
        <end position="78"/>
    </location>
</feature>
<organism evidence="2 3">
    <name type="scientific">Acanthoscelides obtectus</name>
    <name type="common">Bean weevil</name>
    <name type="synonym">Bruchus obtectus</name>
    <dbReference type="NCBI Taxonomy" id="200917"/>
    <lineage>
        <taxon>Eukaryota</taxon>
        <taxon>Metazoa</taxon>
        <taxon>Ecdysozoa</taxon>
        <taxon>Arthropoda</taxon>
        <taxon>Hexapoda</taxon>
        <taxon>Insecta</taxon>
        <taxon>Pterygota</taxon>
        <taxon>Neoptera</taxon>
        <taxon>Endopterygota</taxon>
        <taxon>Coleoptera</taxon>
        <taxon>Polyphaga</taxon>
        <taxon>Cucujiformia</taxon>
        <taxon>Chrysomeloidea</taxon>
        <taxon>Chrysomelidae</taxon>
        <taxon>Bruchinae</taxon>
        <taxon>Bruchini</taxon>
        <taxon>Acanthoscelides</taxon>
    </lineage>
</organism>
<reference evidence="2" key="1">
    <citation type="submission" date="2022-03" db="EMBL/GenBank/DDBJ databases">
        <authorList>
            <person name="Sayadi A."/>
        </authorList>
    </citation>
    <scope>NUCLEOTIDE SEQUENCE</scope>
</reference>
<dbReference type="Proteomes" id="UP001152888">
    <property type="component" value="Unassembled WGS sequence"/>
</dbReference>